<feature type="region of interest" description="Disordered" evidence="1">
    <location>
        <begin position="51"/>
        <end position="76"/>
    </location>
</feature>
<sequence>MQKRTHAKVPKPTGRKNCPSDSINQESGTREQYSYVNFCTLDLRRHLESKYQNAKGEKPRPRGNDLGNHLNDKGIGGRGWLPDLFIDGKIYNNPKELHSANDGGINKDKDYDDSASSKTRESISSGSSSTSYYLSCGHNLSRPPYYRKHEKFSKEMSEGIRQ</sequence>
<proteinExistence type="predicted"/>
<accession>A0A803PYB9</accession>
<evidence type="ECO:0000313" key="3">
    <source>
        <dbReference type="Proteomes" id="UP000596661"/>
    </source>
</evidence>
<feature type="compositionally biased region" description="Basic and acidic residues" evidence="1">
    <location>
        <begin position="51"/>
        <end position="63"/>
    </location>
</feature>
<keyword evidence="3" id="KW-1185">Reference proteome</keyword>
<dbReference type="AlphaFoldDB" id="A0A803PYB9"/>
<dbReference type="EnsemblPlants" id="evm.model.06.423">
    <property type="protein sequence ID" value="cds.evm.model.06.423"/>
    <property type="gene ID" value="evm.TU.06.423"/>
</dbReference>
<evidence type="ECO:0000256" key="1">
    <source>
        <dbReference type="SAM" id="MobiDB-lite"/>
    </source>
</evidence>
<dbReference type="EMBL" id="UZAU01000564">
    <property type="status" value="NOT_ANNOTATED_CDS"/>
    <property type="molecule type" value="Genomic_DNA"/>
</dbReference>
<evidence type="ECO:0000313" key="2">
    <source>
        <dbReference type="EnsemblPlants" id="cds.evm.model.06.423"/>
    </source>
</evidence>
<feature type="region of interest" description="Disordered" evidence="1">
    <location>
        <begin position="1"/>
        <end position="29"/>
    </location>
</feature>
<dbReference type="Gramene" id="evm.model.06.423">
    <property type="protein sequence ID" value="cds.evm.model.06.423"/>
    <property type="gene ID" value="evm.TU.06.423"/>
</dbReference>
<feature type="region of interest" description="Disordered" evidence="1">
    <location>
        <begin position="93"/>
        <end position="162"/>
    </location>
</feature>
<feature type="compositionally biased region" description="Polar residues" evidence="1">
    <location>
        <begin position="19"/>
        <end position="29"/>
    </location>
</feature>
<dbReference type="Proteomes" id="UP000596661">
    <property type="component" value="Chromosome 6"/>
</dbReference>
<reference evidence="2" key="2">
    <citation type="submission" date="2021-03" db="UniProtKB">
        <authorList>
            <consortium name="EnsemblPlants"/>
        </authorList>
    </citation>
    <scope>IDENTIFICATION</scope>
</reference>
<feature type="compositionally biased region" description="Low complexity" evidence="1">
    <location>
        <begin position="114"/>
        <end position="135"/>
    </location>
</feature>
<feature type="compositionally biased region" description="Basic and acidic residues" evidence="1">
    <location>
        <begin position="95"/>
        <end position="112"/>
    </location>
</feature>
<protein>
    <submittedName>
        <fullName evidence="2">Uncharacterized protein</fullName>
    </submittedName>
</protein>
<feature type="compositionally biased region" description="Basic and acidic residues" evidence="1">
    <location>
        <begin position="152"/>
        <end position="162"/>
    </location>
</feature>
<organism evidence="2 3">
    <name type="scientific">Cannabis sativa</name>
    <name type="common">Hemp</name>
    <name type="synonym">Marijuana</name>
    <dbReference type="NCBI Taxonomy" id="3483"/>
    <lineage>
        <taxon>Eukaryota</taxon>
        <taxon>Viridiplantae</taxon>
        <taxon>Streptophyta</taxon>
        <taxon>Embryophyta</taxon>
        <taxon>Tracheophyta</taxon>
        <taxon>Spermatophyta</taxon>
        <taxon>Magnoliopsida</taxon>
        <taxon>eudicotyledons</taxon>
        <taxon>Gunneridae</taxon>
        <taxon>Pentapetalae</taxon>
        <taxon>rosids</taxon>
        <taxon>fabids</taxon>
        <taxon>Rosales</taxon>
        <taxon>Cannabaceae</taxon>
        <taxon>Cannabis</taxon>
    </lineage>
</organism>
<reference evidence="2" key="1">
    <citation type="submission" date="2018-11" db="EMBL/GenBank/DDBJ databases">
        <authorList>
            <person name="Grassa J C."/>
        </authorList>
    </citation>
    <scope>NUCLEOTIDE SEQUENCE [LARGE SCALE GENOMIC DNA]</scope>
</reference>
<name>A0A803PYB9_CANSA</name>